<dbReference type="Gene3D" id="1.20.1250.20">
    <property type="entry name" value="MFS general substrate transporter like domains"/>
    <property type="match status" value="2"/>
</dbReference>
<feature type="transmembrane region" description="Helical" evidence="8">
    <location>
        <begin position="296"/>
        <end position="318"/>
    </location>
</feature>
<dbReference type="PROSITE" id="PS50850">
    <property type="entry name" value="MFS"/>
    <property type="match status" value="1"/>
</dbReference>
<dbReference type="RefSeq" id="WP_110886229.1">
    <property type="nucleotide sequence ID" value="NZ_QJSX01000005.1"/>
</dbReference>
<evidence type="ECO:0000259" key="9">
    <source>
        <dbReference type="PROSITE" id="PS50850"/>
    </source>
</evidence>
<evidence type="ECO:0000256" key="7">
    <source>
        <dbReference type="ARBA" id="ARBA00044273"/>
    </source>
</evidence>
<keyword evidence="4 8" id="KW-0812">Transmembrane</keyword>
<evidence type="ECO:0000256" key="5">
    <source>
        <dbReference type="ARBA" id="ARBA00022989"/>
    </source>
</evidence>
<dbReference type="InterPro" id="IPR011701">
    <property type="entry name" value="MFS"/>
</dbReference>
<feature type="transmembrane region" description="Helical" evidence="8">
    <location>
        <begin position="350"/>
        <end position="373"/>
    </location>
</feature>
<evidence type="ECO:0000256" key="8">
    <source>
        <dbReference type="SAM" id="Phobius"/>
    </source>
</evidence>
<name>A0A318S6C4_9DEIO</name>
<dbReference type="InterPro" id="IPR005829">
    <property type="entry name" value="Sugar_transporter_CS"/>
</dbReference>
<evidence type="ECO:0000313" key="11">
    <source>
        <dbReference type="Proteomes" id="UP000248326"/>
    </source>
</evidence>
<dbReference type="Proteomes" id="UP000248326">
    <property type="component" value="Unassembled WGS sequence"/>
</dbReference>
<dbReference type="EMBL" id="QJSX01000005">
    <property type="protein sequence ID" value="PYE54443.1"/>
    <property type="molecule type" value="Genomic_DNA"/>
</dbReference>
<feature type="transmembrane region" description="Helical" evidence="8">
    <location>
        <begin position="423"/>
        <end position="442"/>
    </location>
</feature>
<evidence type="ECO:0000256" key="2">
    <source>
        <dbReference type="ARBA" id="ARBA00022448"/>
    </source>
</evidence>
<feature type="transmembrane region" description="Helical" evidence="8">
    <location>
        <begin position="263"/>
        <end position="284"/>
    </location>
</feature>
<dbReference type="GO" id="GO:0022857">
    <property type="term" value="F:transmembrane transporter activity"/>
    <property type="evidence" value="ECO:0007669"/>
    <property type="project" value="InterPro"/>
</dbReference>
<feature type="transmembrane region" description="Helical" evidence="8">
    <location>
        <begin position="51"/>
        <end position="69"/>
    </location>
</feature>
<feature type="transmembrane region" description="Helical" evidence="8">
    <location>
        <begin position="223"/>
        <end position="242"/>
    </location>
</feature>
<evidence type="ECO:0000256" key="3">
    <source>
        <dbReference type="ARBA" id="ARBA00022475"/>
    </source>
</evidence>
<sequence length="452" mass="46982">MIALVTSSSPSDRRLATSGLVVGIFLAALESTVVATAMPSVIRDLGGQELYALPFAVYLLTSTVSSPLWGRASDMLGRKNLYLLGVILFLIGSAFCGAANSMSWLIVARALQGVGAGAVQPLTFTIIGEVYTMETRARVQGFISGVWGLSGLFGPLLGGLIVDSTSWRLVFYMSVPFGVIAALLVWRFLRESPGRGRVSLDWGGAILFTLGSGLLIWGLELKVWAEVAVGLVMLALAVLVELRHASPLLPISSLRLRLPRVGVLNNILAGAAYFGSVSYLPLYAQGVTGGGATQAGLILTPMLVGWTVTSIVASRVALRVGLTRLVILGHALLIVAYAALALLIGFPIPALAAAGFLAGSGMGFAMFSLLIAVQGATPKSELGAVTSAVLFSRTMGGALGVALMGLLIGEGFARGGQALAEGLRHAFILAVVLVIVAFALALRLRRPSEVPA</sequence>
<dbReference type="PANTHER" id="PTHR23501">
    <property type="entry name" value="MAJOR FACILITATOR SUPERFAMILY"/>
    <property type="match status" value="1"/>
</dbReference>
<proteinExistence type="predicted"/>
<dbReference type="GO" id="GO:0005886">
    <property type="term" value="C:plasma membrane"/>
    <property type="evidence" value="ECO:0007669"/>
    <property type="project" value="UniProtKB-SubCell"/>
</dbReference>
<dbReference type="PRINTS" id="PR01036">
    <property type="entry name" value="TCRTETB"/>
</dbReference>
<feature type="transmembrane region" description="Helical" evidence="8">
    <location>
        <begin position="198"/>
        <end position="217"/>
    </location>
</feature>
<feature type="transmembrane region" description="Helical" evidence="8">
    <location>
        <begin position="385"/>
        <end position="408"/>
    </location>
</feature>
<dbReference type="PANTHER" id="PTHR23501:SF191">
    <property type="entry name" value="VACUOLAR BASIC AMINO ACID TRANSPORTER 4"/>
    <property type="match status" value="1"/>
</dbReference>
<dbReference type="PROSITE" id="PS00217">
    <property type="entry name" value="SUGAR_TRANSPORT_2"/>
    <property type="match status" value="1"/>
</dbReference>
<feature type="transmembrane region" description="Helical" evidence="8">
    <location>
        <begin position="325"/>
        <end position="344"/>
    </location>
</feature>
<dbReference type="FunFam" id="1.20.1720.10:FF:000004">
    <property type="entry name" value="EmrB/QacA family drug resistance transporter"/>
    <property type="match status" value="1"/>
</dbReference>
<evidence type="ECO:0000313" key="10">
    <source>
        <dbReference type="EMBL" id="PYE54443.1"/>
    </source>
</evidence>
<organism evidence="10 11">
    <name type="scientific">Deinococcus yavapaiensis KR-236</name>
    <dbReference type="NCBI Taxonomy" id="694435"/>
    <lineage>
        <taxon>Bacteria</taxon>
        <taxon>Thermotogati</taxon>
        <taxon>Deinococcota</taxon>
        <taxon>Deinococci</taxon>
        <taxon>Deinococcales</taxon>
        <taxon>Deinococcaceae</taxon>
        <taxon>Deinococcus</taxon>
    </lineage>
</organism>
<protein>
    <recommendedName>
        <fullName evidence="7">MFS-type drug efflux transporter P55</fullName>
    </recommendedName>
</protein>
<evidence type="ECO:0000256" key="6">
    <source>
        <dbReference type="ARBA" id="ARBA00023136"/>
    </source>
</evidence>
<keyword evidence="11" id="KW-1185">Reference proteome</keyword>
<comment type="caution">
    <text evidence="10">The sequence shown here is derived from an EMBL/GenBank/DDBJ whole genome shotgun (WGS) entry which is preliminary data.</text>
</comment>
<dbReference type="Pfam" id="PF07690">
    <property type="entry name" value="MFS_1"/>
    <property type="match status" value="1"/>
</dbReference>
<feature type="transmembrane region" description="Helical" evidence="8">
    <location>
        <begin position="81"/>
        <end position="100"/>
    </location>
</feature>
<dbReference type="AlphaFoldDB" id="A0A318S6C4"/>
<comment type="subcellular location">
    <subcellularLocation>
        <location evidence="1">Cell membrane</location>
        <topology evidence="1">Multi-pass membrane protein</topology>
    </subcellularLocation>
</comment>
<dbReference type="SUPFAM" id="SSF103473">
    <property type="entry name" value="MFS general substrate transporter"/>
    <property type="match status" value="1"/>
</dbReference>
<keyword evidence="5 8" id="KW-1133">Transmembrane helix</keyword>
<reference evidence="10 11" key="1">
    <citation type="submission" date="2018-06" db="EMBL/GenBank/DDBJ databases">
        <title>Genomic Encyclopedia of Type Strains, Phase IV (KMG-IV): sequencing the most valuable type-strain genomes for metagenomic binning, comparative biology and taxonomic classification.</title>
        <authorList>
            <person name="Goeker M."/>
        </authorList>
    </citation>
    <scope>NUCLEOTIDE SEQUENCE [LARGE SCALE GENOMIC DNA]</scope>
    <source>
        <strain evidence="10 11">DSM 18048</strain>
    </source>
</reference>
<dbReference type="OrthoDB" id="52797at2"/>
<accession>A0A318S6C4</accession>
<keyword evidence="2" id="KW-0813">Transport</keyword>
<dbReference type="InterPro" id="IPR036259">
    <property type="entry name" value="MFS_trans_sf"/>
</dbReference>
<feature type="transmembrane region" description="Helical" evidence="8">
    <location>
        <begin position="167"/>
        <end position="186"/>
    </location>
</feature>
<dbReference type="InterPro" id="IPR020846">
    <property type="entry name" value="MFS_dom"/>
</dbReference>
<feature type="transmembrane region" description="Helical" evidence="8">
    <location>
        <begin position="139"/>
        <end position="161"/>
    </location>
</feature>
<evidence type="ECO:0000256" key="4">
    <source>
        <dbReference type="ARBA" id="ARBA00022692"/>
    </source>
</evidence>
<evidence type="ECO:0000256" key="1">
    <source>
        <dbReference type="ARBA" id="ARBA00004651"/>
    </source>
</evidence>
<gene>
    <name evidence="10" type="ORF">DES52_10580</name>
</gene>
<keyword evidence="3" id="KW-1003">Cell membrane</keyword>
<feature type="domain" description="Major facilitator superfamily (MFS) profile" evidence="9">
    <location>
        <begin position="16"/>
        <end position="449"/>
    </location>
</feature>
<keyword evidence="6 8" id="KW-0472">Membrane</keyword>